<dbReference type="Pfam" id="PF03140">
    <property type="entry name" value="DUF247"/>
    <property type="match status" value="1"/>
</dbReference>
<evidence type="ECO:0000256" key="1">
    <source>
        <dbReference type="SAM" id="Phobius"/>
    </source>
</evidence>
<dbReference type="OMA" id="WRYCYAL"/>
<proteinExistence type="predicted"/>
<name>B9RZP9_RICCO</name>
<reference evidence="3" key="1">
    <citation type="journal article" date="2010" name="Nat. Biotechnol.">
        <title>Draft genome sequence of the oilseed species Ricinus communis.</title>
        <authorList>
            <person name="Chan A.P."/>
            <person name="Crabtree J."/>
            <person name="Zhao Q."/>
            <person name="Lorenzi H."/>
            <person name="Orvis J."/>
            <person name="Puiu D."/>
            <person name="Melake-Berhan A."/>
            <person name="Jones K.M."/>
            <person name="Redman J."/>
            <person name="Chen G."/>
            <person name="Cahoon E.B."/>
            <person name="Gedil M."/>
            <person name="Stanke M."/>
            <person name="Haas B.J."/>
            <person name="Wortman J.R."/>
            <person name="Fraser-Liggett C.M."/>
            <person name="Ravel J."/>
            <person name="Rabinowicz P.D."/>
        </authorList>
    </citation>
    <scope>NUCLEOTIDE SEQUENCE [LARGE SCALE GENOMIC DNA]</scope>
    <source>
        <strain evidence="3">cv. Hale</strain>
    </source>
</reference>
<dbReference type="EMBL" id="EQ973835">
    <property type="protein sequence ID" value="EEF43082.1"/>
    <property type="molecule type" value="Genomic_DNA"/>
</dbReference>
<keyword evidence="1" id="KW-0812">Transmembrane</keyword>
<sequence length="442" mass="51247">MEREQIRMLDQVSVDIRQPDDDLVISIRNEMERISYLHCICKVKDSLLGTNGSKSYIPDQVSVGPYHHEEDGLAVTEEQKWQYVHVLLSRKPNLEASLDACVTALKEVEHRARSCYAGGIDDRDWPSNKFLTMMLVDGCFIIELLLKYSIKSLRRRNDKIFTTPGMLFDVRCNLILLENQIPLFILQRLFQVVPIPRQCIYTFAELCFRFFRNMIPGDPQINREKFSQEAHHLLDIICHCLLPTYPRVLPPKESNSGNKPLPSATKLQDAGIRIKKARKLNLLDIKFDKGVLEIPPIVIHQYTETLLKNLIALEQCSSHVQYITSYAFFMKWLISEDKDVTLLKKIGILINCDAIDEKEVKKVFDKLDEANFPVKEFYHDGLREQVNSYKGTRKWRQWRERQRHRNPQLCSVLVVAVLALFIALLGTLFSVLSFSLHRSNTS</sequence>
<gene>
    <name evidence="2" type="ORF">RCOM_1000470</name>
</gene>
<protein>
    <submittedName>
        <fullName evidence="2">Uncharacterized protein</fullName>
    </submittedName>
</protein>
<dbReference type="AlphaFoldDB" id="B9RZP9"/>
<dbReference type="STRING" id="3988.B9RZP9"/>
<dbReference type="OrthoDB" id="1378449at2759"/>
<dbReference type="PANTHER" id="PTHR31170:SF20">
    <property type="entry name" value="DUF247 DOMAIN PROTEIN"/>
    <property type="match status" value="1"/>
</dbReference>
<evidence type="ECO:0000313" key="3">
    <source>
        <dbReference type="Proteomes" id="UP000008311"/>
    </source>
</evidence>
<dbReference type="InParanoid" id="B9RZP9"/>
<evidence type="ECO:0000313" key="2">
    <source>
        <dbReference type="EMBL" id="EEF43082.1"/>
    </source>
</evidence>
<dbReference type="Proteomes" id="UP000008311">
    <property type="component" value="Unassembled WGS sequence"/>
</dbReference>
<feature type="transmembrane region" description="Helical" evidence="1">
    <location>
        <begin position="409"/>
        <end position="436"/>
    </location>
</feature>
<organism evidence="2 3">
    <name type="scientific">Ricinus communis</name>
    <name type="common">Castor bean</name>
    <dbReference type="NCBI Taxonomy" id="3988"/>
    <lineage>
        <taxon>Eukaryota</taxon>
        <taxon>Viridiplantae</taxon>
        <taxon>Streptophyta</taxon>
        <taxon>Embryophyta</taxon>
        <taxon>Tracheophyta</taxon>
        <taxon>Spermatophyta</taxon>
        <taxon>Magnoliopsida</taxon>
        <taxon>eudicotyledons</taxon>
        <taxon>Gunneridae</taxon>
        <taxon>Pentapetalae</taxon>
        <taxon>rosids</taxon>
        <taxon>fabids</taxon>
        <taxon>Malpighiales</taxon>
        <taxon>Euphorbiaceae</taxon>
        <taxon>Acalyphoideae</taxon>
        <taxon>Acalypheae</taxon>
        <taxon>Ricinus</taxon>
    </lineage>
</organism>
<keyword evidence="3" id="KW-1185">Reference proteome</keyword>
<dbReference type="eggNOG" id="ENOG502QSM4">
    <property type="taxonomic scope" value="Eukaryota"/>
</dbReference>
<dbReference type="PANTHER" id="PTHR31170">
    <property type="entry name" value="BNAC04G53230D PROTEIN"/>
    <property type="match status" value="1"/>
</dbReference>
<dbReference type="InterPro" id="IPR004158">
    <property type="entry name" value="DUF247_pln"/>
</dbReference>
<keyword evidence="1" id="KW-0472">Membrane</keyword>
<keyword evidence="1" id="KW-1133">Transmembrane helix</keyword>
<accession>B9RZP9</accession>